<dbReference type="GO" id="GO:0004674">
    <property type="term" value="F:protein serine/threonine kinase activity"/>
    <property type="evidence" value="ECO:0007669"/>
    <property type="project" value="UniProtKB-KW"/>
</dbReference>
<keyword evidence="4" id="KW-0808">Transferase</keyword>
<dbReference type="InterPro" id="IPR000719">
    <property type="entry name" value="Prot_kinase_dom"/>
</dbReference>
<keyword evidence="6" id="KW-0547">Nucleotide-binding</keyword>
<dbReference type="InterPro" id="IPR051272">
    <property type="entry name" value="RIO-type_Ser/Thr_kinase"/>
</dbReference>
<dbReference type="OrthoDB" id="31344at2157"/>
<comment type="catalytic activity">
    <reaction evidence="10">
        <text>L-threonyl-[protein] + ATP = O-phospho-L-threonyl-[protein] + ADP + H(+)</text>
        <dbReference type="Rhea" id="RHEA:46608"/>
        <dbReference type="Rhea" id="RHEA-COMP:11060"/>
        <dbReference type="Rhea" id="RHEA-COMP:11605"/>
        <dbReference type="ChEBI" id="CHEBI:15378"/>
        <dbReference type="ChEBI" id="CHEBI:30013"/>
        <dbReference type="ChEBI" id="CHEBI:30616"/>
        <dbReference type="ChEBI" id="CHEBI:61977"/>
        <dbReference type="ChEBI" id="CHEBI:456216"/>
        <dbReference type="EC" id="2.7.11.1"/>
    </reaction>
</comment>
<evidence type="ECO:0000256" key="1">
    <source>
        <dbReference type="ARBA" id="ARBA00009196"/>
    </source>
</evidence>
<evidence type="ECO:0000259" key="12">
    <source>
        <dbReference type="PROSITE" id="PS50011"/>
    </source>
</evidence>
<evidence type="ECO:0000256" key="7">
    <source>
        <dbReference type="ARBA" id="ARBA00022777"/>
    </source>
</evidence>
<proteinExistence type="inferred from homology"/>
<dbReference type="CDD" id="cd05145">
    <property type="entry name" value="RIO1_like"/>
    <property type="match status" value="1"/>
</dbReference>
<dbReference type="Proteomes" id="UP000423396">
    <property type="component" value="Chromosome"/>
</dbReference>
<dbReference type="InterPro" id="IPR018935">
    <property type="entry name" value="RIO_kinase_CS"/>
</dbReference>
<dbReference type="RefSeq" id="WP_156007790.1">
    <property type="nucleotide sequence ID" value="NZ_CP045483.1"/>
</dbReference>
<evidence type="ECO:0000256" key="4">
    <source>
        <dbReference type="ARBA" id="ARBA00022679"/>
    </source>
</evidence>
<dbReference type="Gene3D" id="1.10.510.10">
    <property type="entry name" value="Transferase(Phosphotransferase) domain 1"/>
    <property type="match status" value="1"/>
</dbReference>
<evidence type="ECO:0000256" key="11">
    <source>
        <dbReference type="ARBA" id="ARBA00048679"/>
    </source>
</evidence>
<dbReference type="InterPro" id="IPR000687">
    <property type="entry name" value="RIO_kinase"/>
</dbReference>
<dbReference type="GO" id="GO:0005524">
    <property type="term" value="F:ATP binding"/>
    <property type="evidence" value="ECO:0007669"/>
    <property type="project" value="UniProtKB-KW"/>
</dbReference>
<dbReference type="PROSITE" id="PS01245">
    <property type="entry name" value="RIO1"/>
    <property type="match status" value="1"/>
</dbReference>
<evidence type="ECO:0000256" key="5">
    <source>
        <dbReference type="ARBA" id="ARBA00022723"/>
    </source>
</evidence>
<dbReference type="GO" id="GO:0046872">
    <property type="term" value="F:metal ion binding"/>
    <property type="evidence" value="ECO:0007669"/>
    <property type="project" value="UniProtKB-KW"/>
</dbReference>
<keyword evidence="3" id="KW-0723">Serine/threonine-protein kinase</keyword>
<accession>A0A650CR80</accession>
<protein>
    <recommendedName>
        <fullName evidence="2">non-specific serine/threonine protein kinase</fullName>
        <ecNumber evidence="2">2.7.11.1</ecNumber>
    </recommendedName>
</protein>
<dbReference type="AlphaFoldDB" id="A0A650CR80"/>
<evidence type="ECO:0000256" key="10">
    <source>
        <dbReference type="ARBA" id="ARBA00047899"/>
    </source>
</evidence>
<dbReference type="PROSITE" id="PS50011">
    <property type="entry name" value="PROTEIN_KINASE_DOM"/>
    <property type="match status" value="1"/>
</dbReference>
<keyword evidence="14" id="KW-1185">Reference proteome</keyword>
<keyword evidence="9" id="KW-0460">Magnesium</keyword>
<dbReference type="GeneID" id="42799466"/>
<organism evidence="13 14">
    <name type="scientific">Stygiolobus azoricus</name>
    <dbReference type="NCBI Taxonomy" id="41675"/>
    <lineage>
        <taxon>Archaea</taxon>
        <taxon>Thermoproteota</taxon>
        <taxon>Thermoprotei</taxon>
        <taxon>Sulfolobales</taxon>
        <taxon>Sulfolobaceae</taxon>
        <taxon>Stygiolobus</taxon>
    </lineage>
</organism>
<evidence type="ECO:0000256" key="3">
    <source>
        <dbReference type="ARBA" id="ARBA00022527"/>
    </source>
</evidence>
<comment type="similarity">
    <text evidence="1">Belongs to the protein kinase superfamily. RIO-type Ser/Thr kinase family.</text>
</comment>
<comment type="catalytic activity">
    <reaction evidence="11">
        <text>L-seryl-[protein] + ATP = O-phospho-L-seryl-[protein] + ADP + H(+)</text>
        <dbReference type="Rhea" id="RHEA:17989"/>
        <dbReference type="Rhea" id="RHEA-COMP:9863"/>
        <dbReference type="Rhea" id="RHEA-COMP:11604"/>
        <dbReference type="ChEBI" id="CHEBI:15378"/>
        <dbReference type="ChEBI" id="CHEBI:29999"/>
        <dbReference type="ChEBI" id="CHEBI:30616"/>
        <dbReference type="ChEBI" id="CHEBI:83421"/>
        <dbReference type="ChEBI" id="CHEBI:456216"/>
        <dbReference type="EC" id="2.7.11.1"/>
    </reaction>
</comment>
<keyword evidence="8" id="KW-0067">ATP-binding</keyword>
<dbReference type="KEGG" id="sazo:D1868_10300"/>
<evidence type="ECO:0000256" key="8">
    <source>
        <dbReference type="ARBA" id="ARBA00022840"/>
    </source>
</evidence>
<dbReference type="EMBL" id="CP045483">
    <property type="protein sequence ID" value="QGR20339.1"/>
    <property type="molecule type" value="Genomic_DNA"/>
</dbReference>
<name>A0A650CR80_9CREN</name>
<keyword evidence="5" id="KW-0479">Metal-binding</keyword>
<reference evidence="13 14" key="1">
    <citation type="submission" date="2019-10" db="EMBL/GenBank/DDBJ databases">
        <title>Genome Sequences from Six Type Strain Members of the Archaeal Family Sulfolobaceae: Acidianus ambivalens, Acidianus infernus, Metallosphaera prunae, Stygiolobus azoricus, Sulfolobus metallicus, and Sulfurisphaera ohwakuensis.</title>
        <authorList>
            <person name="Counts J.A."/>
            <person name="Kelly R.M."/>
        </authorList>
    </citation>
    <scope>NUCLEOTIDE SEQUENCE [LARGE SCALE GENOMIC DNA]</scope>
    <source>
        <strain evidence="13 14">FC6</strain>
    </source>
</reference>
<dbReference type="SMART" id="SM00090">
    <property type="entry name" value="RIO"/>
    <property type="match status" value="1"/>
</dbReference>
<dbReference type="PANTHER" id="PTHR45723">
    <property type="entry name" value="SERINE/THREONINE-PROTEIN KINASE RIO1"/>
    <property type="match status" value="1"/>
</dbReference>
<dbReference type="Gene3D" id="3.30.200.20">
    <property type="entry name" value="Phosphorylase Kinase, domain 1"/>
    <property type="match status" value="1"/>
</dbReference>
<keyword evidence="7 13" id="KW-0418">Kinase</keyword>
<evidence type="ECO:0000256" key="9">
    <source>
        <dbReference type="ARBA" id="ARBA00022842"/>
    </source>
</evidence>
<dbReference type="Pfam" id="PF01163">
    <property type="entry name" value="RIO1"/>
    <property type="match status" value="1"/>
</dbReference>
<dbReference type="SUPFAM" id="SSF56112">
    <property type="entry name" value="Protein kinase-like (PK-like)"/>
    <property type="match status" value="1"/>
</dbReference>
<evidence type="ECO:0000256" key="2">
    <source>
        <dbReference type="ARBA" id="ARBA00012513"/>
    </source>
</evidence>
<evidence type="ECO:0000313" key="14">
    <source>
        <dbReference type="Proteomes" id="UP000423396"/>
    </source>
</evidence>
<evidence type="ECO:0000256" key="6">
    <source>
        <dbReference type="ARBA" id="ARBA00022741"/>
    </source>
</evidence>
<dbReference type="InterPro" id="IPR018934">
    <property type="entry name" value="RIO_dom"/>
</dbReference>
<evidence type="ECO:0000313" key="13">
    <source>
        <dbReference type="EMBL" id="QGR20339.1"/>
    </source>
</evidence>
<dbReference type="EC" id="2.7.11.1" evidence="2"/>
<dbReference type="InterPro" id="IPR011009">
    <property type="entry name" value="Kinase-like_dom_sf"/>
</dbReference>
<gene>
    <name evidence="13" type="ORF">D1868_10300</name>
</gene>
<feature type="domain" description="Protein kinase" evidence="12">
    <location>
        <begin position="44"/>
        <end position="263"/>
    </location>
</feature>
<sequence>MIDGKKRKEEKRIKDEDLFKVVDSTIDSRTYLSLIQIARRLNIKEYYGAISSGKEAKIYPALTRDGKWYAVKIYYVSTAASKRALEKYTLGDPRFKDVKIKTTFQLIEIWARKEYKNLARLSEAGVSAPKPIYVFRNILVMEFIGEEGVRAPLLKEVPEEAITEELYNAIITEVEKMVNLAHLVHGDLSEYNIMVWDNRPYIIDVSQSVDIEHPNALELLQRDLENINRFFEGHGVNVEPVEDILGRLEISNVKGNDVYNSSG</sequence>